<feature type="compositionally biased region" description="Acidic residues" evidence="1">
    <location>
        <begin position="37"/>
        <end position="50"/>
    </location>
</feature>
<evidence type="ECO:0000313" key="3">
    <source>
        <dbReference type="EMBL" id="KAK4445056.1"/>
    </source>
</evidence>
<organism evidence="3 4">
    <name type="scientific">Podospora aff. communis PSN243</name>
    <dbReference type="NCBI Taxonomy" id="3040156"/>
    <lineage>
        <taxon>Eukaryota</taxon>
        <taxon>Fungi</taxon>
        <taxon>Dikarya</taxon>
        <taxon>Ascomycota</taxon>
        <taxon>Pezizomycotina</taxon>
        <taxon>Sordariomycetes</taxon>
        <taxon>Sordariomycetidae</taxon>
        <taxon>Sordariales</taxon>
        <taxon>Podosporaceae</taxon>
        <taxon>Podospora</taxon>
    </lineage>
</organism>
<proteinExistence type="predicted"/>
<gene>
    <name evidence="3" type="ORF">QBC34DRAFT_413792</name>
</gene>
<dbReference type="AlphaFoldDB" id="A0AAV9GD32"/>
<dbReference type="PANTHER" id="PTHR38788">
    <property type="entry name" value="CLR5 DOMAIN-CONTAINING PROTEIN"/>
    <property type="match status" value="1"/>
</dbReference>
<dbReference type="InterPro" id="IPR025676">
    <property type="entry name" value="Clr5_dom"/>
</dbReference>
<sequence length="569" mass="64983">MSGLRSVPVKGRSSSPGGVSAAVMMATAAGEPHEADADADADADDGEDSDVFFKDDSSSPDPENEKPRFAERRPPSKLSSGGRRIPSALAGVKSSKPASKAASVFKGGIRSPPPSPNPIIPRRAEDWEPWKTVLHDLYITQNRILRDIIIYMETTYNLRATPKMYKNQFARWNFFKYSVKRRPRNRTDRESDESRHEEHEGGALVAANSTEIFDGLISPLLYESNRARTMQNGFTSVRDFLQGYINIDPTARADMVVVGYQDPSYRYFTAAMDLFDQKDNDQGGLILRRAFLQLEKLLSAMTLKSFSDLCFTIPHLLIESRRPDILTAYLRYVSGLITAKFPNHPIRGVITSFAELLDEPEGMMRYLMALSKANSDTISKISDGKDRTRKWAHNQYLLCQRTNLDIGRDETGSKHAHSMLRVESQSVYWAQHLIMNDPESDKLAELWMYRNFPDDFAPRTEAFVHKVRALGEAGKLPPEYARMMECLYIGWLNDYYETIEDWPKVFAWARQGLLISTGEQYQVWSIHLEELQRKHGSAEEADEMRRKRLNHEFLDQIRLEVERMTLSMD</sequence>
<evidence type="ECO:0000256" key="1">
    <source>
        <dbReference type="SAM" id="MobiDB-lite"/>
    </source>
</evidence>
<protein>
    <recommendedName>
        <fullName evidence="2">Clr5 domain-containing protein</fullName>
    </recommendedName>
</protein>
<feature type="compositionally biased region" description="Basic and acidic residues" evidence="1">
    <location>
        <begin position="51"/>
        <end position="74"/>
    </location>
</feature>
<feature type="region of interest" description="Disordered" evidence="1">
    <location>
        <begin position="1"/>
        <end position="122"/>
    </location>
</feature>
<reference evidence="3" key="1">
    <citation type="journal article" date="2023" name="Mol. Phylogenet. Evol.">
        <title>Genome-scale phylogeny and comparative genomics of the fungal order Sordariales.</title>
        <authorList>
            <person name="Hensen N."/>
            <person name="Bonometti L."/>
            <person name="Westerberg I."/>
            <person name="Brannstrom I.O."/>
            <person name="Guillou S."/>
            <person name="Cros-Aarteil S."/>
            <person name="Calhoun S."/>
            <person name="Haridas S."/>
            <person name="Kuo A."/>
            <person name="Mondo S."/>
            <person name="Pangilinan J."/>
            <person name="Riley R."/>
            <person name="LaButti K."/>
            <person name="Andreopoulos B."/>
            <person name="Lipzen A."/>
            <person name="Chen C."/>
            <person name="Yan M."/>
            <person name="Daum C."/>
            <person name="Ng V."/>
            <person name="Clum A."/>
            <person name="Steindorff A."/>
            <person name="Ohm R.A."/>
            <person name="Martin F."/>
            <person name="Silar P."/>
            <person name="Natvig D.O."/>
            <person name="Lalanne C."/>
            <person name="Gautier V."/>
            <person name="Ament-Velasquez S.L."/>
            <person name="Kruys A."/>
            <person name="Hutchinson M.I."/>
            <person name="Powell A.J."/>
            <person name="Barry K."/>
            <person name="Miller A.N."/>
            <person name="Grigoriev I.V."/>
            <person name="Debuchy R."/>
            <person name="Gladieux P."/>
            <person name="Hiltunen Thoren M."/>
            <person name="Johannesson H."/>
        </authorList>
    </citation>
    <scope>NUCLEOTIDE SEQUENCE</scope>
    <source>
        <strain evidence="3">PSN243</strain>
    </source>
</reference>
<accession>A0AAV9GD32</accession>
<feature type="domain" description="Clr5" evidence="2">
    <location>
        <begin position="124"/>
        <end position="176"/>
    </location>
</feature>
<name>A0AAV9GD32_9PEZI</name>
<comment type="caution">
    <text evidence="3">The sequence shown here is derived from an EMBL/GenBank/DDBJ whole genome shotgun (WGS) entry which is preliminary data.</text>
</comment>
<keyword evidence="4" id="KW-1185">Reference proteome</keyword>
<dbReference type="PANTHER" id="PTHR38788:SF3">
    <property type="entry name" value="CLR5 DOMAIN-CONTAINING PROTEIN"/>
    <property type="match status" value="1"/>
</dbReference>
<dbReference type="EMBL" id="MU865969">
    <property type="protein sequence ID" value="KAK4445056.1"/>
    <property type="molecule type" value="Genomic_DNA"/>
</dbReference>
<dbReference type="Pfam" id="PF14420">
    <property type="entry name" value="Clr5"/>
    <property type="match status" value="1"/>
</dbReference>
<dbReference type="Proteomes" id="UP001321760">
    <property type="component" value="Unassembled WGS sequence"/>
</dbReference>
<feature type="compositionally biased region" description="Low complexity" evidence="1">
    <location>
        <begin position="90"/>
        <end position="110"/>
    </location>
</feature>
<evidence type="ECO:0000259" key="2">
    <source>
        <dbReference type="Pfam" id="PF14420"/>
    </source>
</evidence>
<evidence type="ECO:0000313" key="4">
    <source>
        <dbReference type="Proteomes" id="UP001321760"/>
    </source>
</evidence>
<reference evidence="3" key="2">
    <citation type="submission" date="2023-05" db="EMBL/GenBank/DDBJ databases">
        <authorList>
            <consortium name="Lawrence Berkeley National Laboratory"/>
            <person name="Steindorff A."/>
            <person name="Hensen N."/>
            <person name="Bonometti L."/>
            <person name="Westerberg I."/>
            <person name="Brannstrom I.O."/>
            <person name="Guillou S."/>
            <person name="Cros-Aarteil S."/>
            <person name="Calhoun S."/>
            <person name="Haridas S."/>
            <person name="Kuo A."/>
            <person name="Mondo S."/>
            <person name="Pangilinan J."/>
            <person name="Riley R."/>
            <person name="Labutti K."/>
            <person name="Andreopoulos B."/>
            <person name="Lipzen A."/>
            <person name="Chen C."/>
            <person name="Yanf M."/>
            <person name="Daum C."/>
            <person name="Ng V."/>
            <person name="Clum A."/>
            <person name="Ohm R."/>
            <person name="Martin F."/>
            <person name="Silar P."/>
            <person name="Natvig D."/>
            <person name="Lalanne C."/>
            <person name="Gautier V."/>
            <person name="Ament-Velasquez S.L."/>
            <person name="Kruys A."/>
            <person name="Hutchinson M.I."/>
            <person name="Powell A.J."/>
            <person name="Barry K."/>
            <person name="Miller A.N."/>
            <person name="Grigoriev I.V."/>
            <person name="Debuchy R."/>
            <person name="Gladieux P."/>
            <person name="Thoren M.H."/>
            <person name="Johannesson H."/>
        </authorList>
    </citation>
    <scope>NUCLEOTIDE SEQUENCE</scope>
    <source>
        <strain evidence="3">PSN243</strain>
    </source>
</reference>